<organism evidence="1 2">
    <name type="scientific">Hibiscus sabdariffa</name>
    <name type="common">roselle</name>
    <dbReference type="NCBI Taxonomy" id="183260"/>
    <lineage>
        <taxon>Eukaryota</taxon>
        <taxon>Viridiplantae</taxon>
        <taxon>Streptophyta</taxon>
        <taxon>Embryophyta</taxon>
        <taxon>Tracheophyta</taxon>
        <taxon>Spermatophyta</taxon>
        <taxon>Magnoliopsida</taxon>
        <taxon>eudicotyledons</taxon>
        <taxon>Gunneridae</taxon>
        <taxon>Pentapetalae</taxon>
        <taxon>rosids</taxon>
        <taxon>malvids</taxon>
        <taxon>Malvales</taxon>
        <taxon>Malvaceae</taxon>
        <taxon>Malvoideae</taxon>
        <taxon>Hibiscus</taxon>
    </lineage>
</organism>
<name>A0ABR2RQ51_9ROSI</name>
<sequence>MSREGVRQKEARSNVEAVKGKGLSEVDLVLSGSCFNEVIQDRSAHLKNLFDSPHSLEVGLALNVHSSFVNIVGANCLVDPLSCTNHTTAELCFGGLVSVIGDGVECRERLVRNREGDAGDKLRALEEERLLRMDSVKWFRVLIRRGYYLFQLLLLKTLKKKGISGTGFLK</sequence>
<dbReference type="Proteomes" id="UP001396334">
    <property type="component" value="Unassembled WGS sequence"/>
</dbReference>
<protein>
    <submittedName>
        <fullName evidence="1">Uncharacterized protein</fullName>
    </submittedName>
</protein>
<gene>
    <name evidence="1" type="ORF">V6N11_006119</name>
</gene>
<keyword evidence="2" id="KW-1185">Reference proteome</keyword>
<evidence type="ECO:0000313" key="1">
    <source>
        <dbReference type="EMBL" id="KAK9014984.1"/>
    </source>
</evidence>
<dbReference type="EMBL" id="JBBPBN010000021">
    <property type="protein sequence ID" value="KAK9014984.1"/>
    <property type="molecule type" value="Genomic_DNA"/>
</dbReference>
<proteinExistence type="predicted"/>
<evidence type="ECO:0000313" key="2">
    <source>
        <dbReference type="Proteomes" id="UP001396334"/>
    </source>
</evidence>
<reference evidence="1 2" key="1">
    <citation type="journal article" date="2024" name="G3 (Bethesda)">
        <title>Genome assembly of Hibiscus sabdariffa L. provides insights into metabolisms of medicinal natural products.</title>
        <authorList>
            <person name="Kim T."/>
        </authorList>
    </citation>
    <scope>NUCLEOTIDE SEQUENCE [LARGE SCALE GENOMIC DNA]</scope>
    <source>
        <strain evidence="1">TK-2024</strain>
        <tissue evidence="1">Old leaves</tissue>
    </source>
</reference>
<accession>A0ABR2RQ51</accession>
<comment type="caution">
    <text evidence="1">The sequence shown here is derived from an EMBL/GenBank/DDBJ whole genome shotgun (WGS) entry which is preliminary data.</text>
</comment>